<dbReference type="AlphaFoldDB" id="A0A427N9B0"/>
<evidence type="ECO:0000256" key="1">
    <source>
        <dbReference type="SAM" id="MobiDB-lite"/>
    </source>
</evidence>
<feature type="region of interest" description="Disordered" evidence="1">
    <location>
        <begin position="43"/>
        <end position="69"/>
    </location>
</feature>
<dbReference type="EMBL" id="RJJT01000001">
    <property type="protein sequence ID" value="RSB86679.1"/>
    <property type="molecule type" value="Genomic_DNA"/>
</dbReference>
<dbReference type="Proteomes" id="UP000277279">
    <property type="component" value="Unassembled WGS sequence"/>
</dbReference>
<accession>A0A427N9B0</accession>
<gene>
    <name evidence="2" type="ORF">EFD55_01880</name>
</gene>
<comment type="caution">
    <text evidence="2">The sequence shown here is derived from an EMBL/GenBank/DDBJ whole genome shotgun (WGS) entry which is preliminary data.</text>
</comment>
<proteinExistence type="predicted"/>
<reference evidence="2 3" key="1">
    <citation type="submission" date="2018-11" db="EMBL/GenBank/DDBJ databases">
        <authorList>
            <person name="Huo Y."/>
        </authorList>
    </citation>
    <scope>NUCLEOTIDE SEQUENCE [LARGE SCALE GENOMIC DNA]</scope>
    <source>
        <strain evidence="2 3">DSM 30132</strain>
    </source>
</reference>
<protein>
    <submittedName>
        <fullName evidence="2">Uncharacterized protein</fullName>
    </submittedName>
</protein>
<evidence type="ECO:0000313" key="3">
    <source>
        <dbReference type="Proteomes" id="UP000277279"/>
    </source>
</evidence>
<evidence type="ECO:0000313" key="2">
    <source>
        <dbReference type="EMBL" id="RSB86679.1"/>
    </source>
</evidence>
<organism evidence="2 3">
    <name type="scientific">Rhizobium pisi</name>
    <dbReference type="NCBI Taxonomy" id="574561"/>
    <lineage>
        <taxon>Bacteria</taxon>
        <taxon>Pseudomonadati</taxon>
        <taxon>Pseudomonadota</taxon>
        <taxon>Alphaproteobacteria</taxon>
        <taxon>Hyphomicrobiales</taxon>
        <taxon>Rhizobiaceae</taxon>
        <taxon>Rhizobium/Agrobacterium group</taxon>
        <taxon>Rhizobium</taxon>
    </lineage>
</organism>
<name>A0A427N9B0_9HYPH</name>
<sequence>MVVCSGETGQPWTKHRFEGLQRLFDQGLVPANRVYALQREATNLKGGGSERDPACDNHSPQNRSWLPAGLSNRSKATVASVAINDYAA</sequence>